<dbReference type="Pfam" id="PF00413">
    <property type="entry name" value="Peptidase_M10"/>
    <property type="match status" value="1"/>
</dbReference>
<dbReference type="GO" id="GO:0031012">
    <property type="term" value="C:extracellular matrix"/>
    <property type="evidence" value="ECO:0007669"/>
    <property type="project" value="InterPro"/>
</dbReference>
<dbReference type="Gene3D" id="2.60.120.380">
    <property type="match status" value="1"/>
</dbReference>
<evidence type="ECO:0000259" key="7">
    <source>
        <dbReference type="SMART" id="SM00235"/>
    </source>
</evidence>
<evidence type="ECO:0000256" key="6">
    <source>
        <dbReference type="SAM" id="MobiDB-lite"/>
    </source>
</evidence>
<dbReference type="GO" id="GO:0004222">
    <property type="term" value="F:metalloendopeptidase activity"/>
    <property type="evidence" value="ECO:0007669"/>
    <property type="project" value="InterPro"/>
</dbReference>
<dbReference type="PRINTS" id="PR00138">
    <property type="entry name" value="MATRIXIN"/>
</dbReference>
<gene>
    <name evidence="8" type="ORF">ElP_05740</name>
</gene>
<keyword evidence="1" id="KW-0645">Protease</keyword>
<evidence type="ECO:0000256" key="2">
    <source>
        <dbReference type="ARBA" id="ARBA00022723"/>
    </source>
</evidence>
<dbReference type="Gene3D" id="3.40.390.10">
    <property type="entry name" value="Collagenase (Catalytic Domain)"/>
    <property type="match status" value="1"/>
</dbReference>
<keyword evidence="4" id="KW-0862">Zinc</keyword>
<evidence type="ECO:0000256" key="1">
    <source>
        <dbReference type="ARBA" id="ARBA00022670"/>
    </source>
</evidence>
<organism evidence="8 9">
    <name type="scientific">Tautonia plasticadhaerens</name>
    <dbReference type="NCBI Taxonomy" id="2527974"/>
    <lineage>
        <taxon>Bacteria</taxon>
        <taxon>Pseudomonadati</taxon>
        <taxon>Planctomycetota</taxon>
        <taxon>Planctomycetia</taxon>
        <taxon>Isosphaerales</taxon>
        <taxon>Isosphaeraceae</taxon>
        <taxon>Tautonia</taxon>
    </lineage>
</organism>
<dbReference type="InterPro" id="IPR021190">
    <property type="entry name" value="Pept_M10A"/>
</dbReference>
<dbReference type="SUPFAM" id="SSF55486">
    <property type="entry name" value="Metalloproteases ('zincins'), catalytic domain"/>
    <property type="match status" value="1"/>
</dbReference>
<dbReference type="PANTHER" id="PTHR10201">
    <property type="entry name" value="MATRIX METALLOPROTEINASE"/>
    <property type="match status" value="1"/>
</dbReference>
<protein>
    <submittedName>
        <fullName evidence="8">Matrixin</fullName>
    </submittedName>
</protein>
<dbReference type="InterPro" id="IPR006026">
    <property type="entry name" value="Peptidase_Metallo"/>
</dbReference>
<dbReference type="KEGG" id="tpla:ElP_05740"/>
<dbReference type="GO" id="GO:0006508">
    <property type="term" value="P:proteolysis"/>
    <property type="evidence" value="ECO:0007669"/>
    <property type="project" value="UniProtKB-KW"/>
</dbReference>
<sequence length="499" mass="52711">MFGDSTQGAREGRRRDANGLRPTLEGLEQRLLLYSTLGGEWAYGSRITYSFPPDGANVGGVPNALSQAMAGRGITEAQWKAELRRAFAVWQSAANINLAEVPDSGASLGVPGNQQNDSRFGDIRVFATPQQPGVLGYAFAPPPINGGTRAGDVVLNSSAAWNVGSTFDLQTVAIHEVGHALGLGHSSISTAAMYDVYNGLKQGIISDDINGLRSLYGARQQDWLDQYRNNKDPWNAINVSGYLDASGRVTLPSLDVTSNQDDDWFYVKAPSNASGTMVITMQAKDLSSLSPRFEVYNSALQLAGWTVSPNPSTTYGSTISLQFTGVPAGTGVYINARGWNAQNSGVNGIGAYALRVDFSGGPVPPAIVSPPGTTVPEKPDQGGGSIALAAPDPAKGGGSWRKDATPAPSPIGLSKGTRFSTWETPDNSDPSYGTVAFRSPDRPGLGRVFEPTTAFAAPSPWFVQAIDAALEEVEGDTPPSKNARLASWIDEVMTVELPT</sequence>
<feature type="region of interest" description="Disordered" evidence="6">
    <location>
        <begin position="393"/>
        <end position="418"/>
    </location>
</feature>
<dbReference type="RefSeq" id="WP_197446671.1">
    <property type="nucleotide sequence ID" value="NZ_CP036426.1"/>
</dbReference>
<proteinExistence type="predicted"/>
<dbReference type="InterPro" id="IPR001818">
    <property type="entry name" value="Pept_M10_metallopeptidase"/>
</dbReference>
<keyword evidence="9" id="KW-1185">Reference proteome</keyword>
<evidence type="ECO:0000313" key="8">
    <source>
        <dbReference type="EMBL" id="QDV32734.1"/>
    </source>
</evidence>
<evidence type="ECO:0000256" key="4">
    <source>
        <dbReference type="ARBA" id="ARBA00022833"/>
    </source>
</evidence>
<dbReference type="AlphaFoldDB" id="A0A518GVW1"/>
<dbReference type="PANTHER" id="PTHR10201:SF323">
    <property type="entry name" value="MATRIX METALLOPROTEINASE-21"/>
    <property type="match status" value="1"/>
</dbReference>
<evidence type="ECO:0000256" key="5">
    <source>
        <dbReference type="ARBA" id="ARBA00023049"/>
    </source>
</evidence>
<evidence type="ECO:0000313" key="9">
    <source>
        <dbReference type="Proteomes" id="UP000317835"/>
    </source>
</evidence>
<keyword evidence="2" id="KW-0479">Metal-binding</keyword>
<dbReference type="Proteomes" id="UP000317835">
    <property type="component" value="Chromosome"/>
</dbReference>
<feature type="domain" description="Peptidase metallopeptidase" evidence="7">
    <location>
        <begin position="37"/>
        <end position="218"/>
    </location>
</feature>
<dbReference type="InterPro" id="IPR024079">
    <property type="entry name" value="MetalloPept_cat_dom_sf"/>
</dbReference>
<accession>A0A518GVW1</accession>
<feature type="region of interest" description="Disordered" evidence="6">
    <location>
        <begin position="1"/>
        <end position="21"/>
    </location>
</feature>
<dbReference type="EMBL" id="CP036426">
    <property type="protein sequence ID" value="QDV32734.1"/>
    <property type="molecule type" value="Genomic_DNA"/>
</dbReference>
<name>A0A518GVW1_9BACT</name>
<reference evidence="8 9" key="1">
    <citation type="submission" date="2019-02" db="EMBL/GenBank/DDBJ databases">
        <title>Deep-cultivation of Planctomycetes and their phenomic and genomic characterization uncovers novel biology.</title>
        <authorList>
            <person name="Wiegand S."/>
            <person name="Jogler M."/>
            <person name="Boedeker C."/>
            <person name="Pinto D."/>
            <person name="Vollmers J."/>
            <person name="Rivas-Marin E."/>
            <person name="Kohn T."/>
            <person name="Peeters S.H."/>
            <person name="Heuer A."/>
            <person name="Rast P."/>
            <person name="Oberbeckmann S."/>
            <person name="Bunk B."/>
            <person name="Jeske O."/>
            <person name="Meyerdierks A."/>
            <person name="Storesund J.E."/>
            <person name="Kallscheuer N."/>
            <person name="Luecker S."/>
            <person name="Lage O.M."/>
            <person name="Pohl T."/>
            <person name="Merkel B.J."/>
            <person name="Hornburger P."/>
            <person name="Mueller R.-W."/>
            <person name="Bruemmer F."/>
            <person name="Labrenz M."/>
            <person name="Spormann A.M."/>
            <person name="Op den Camp H."/>
            <person name="Overmann J."/>
            <person name="Amann R."/>
            <person name="Jetten M.S.M."/>
            <person name="Mascher T."/>
            <person name="Medema M.H."/>
            <person name="Devos D.P."/>
            <person name="Kaster A.-K."/>
            <person name="Ovreas L."/>
            <person name="Rohde M."/>
            <person name="Galperin M.Y."/>
            <person name="Jogler C."/>
        </authorList>
    </citation>
    <scope>NUCLEOTIDE SEQUENCE [LARGE SCALE GENOMIC DNA]</scope>
    <source>
        <strain evidence="8 9">ElP</strain>
    </source>
</reference>
<evidence type="ECO:0000256" key="3">
    <source>
        <dbReference type="ARBA" id="ARBA00022801"/>
    </source>
</evidence>
<keyword evidence="3" id="KW-0378">Hydrolase</keyword>
<keyword evidence="5" id="KW-0482">Metalloprotease</keyword>
<dbReference type="GO" id="GO:0008270">
    <property type="term" value="F:zinc ion binding"/>
    <property type="evidence" value="ECO:0007669"/>
    <property type="project" value="InterPro"/>
</dbReference>
<dbReference type="SMART" id="SM00235">
    <property type="entry name" value="ZnMc"/>
    <property type="match status" value="1"/>
</dbReference>